<feature type="region of interest" description="Disordered" evidence="1">
    <location>
        <begin position="112"/>
        <end position="208"/>
    </location>
</feature>
<dbReference type="EMBL" id="JASEJX010000001">
    <property type="protein sequence ID" value="KAK4521828.1"/>
    <property type="molecule type" value="Genomic_DNA"/>
</dbReference>
<feature type="compositionally biased region" description="Acidic residues" evidence="1">
    <location>
        <begin position="185"/>
        <end position="207"/>
    </location>
</feature>
<comment type="caution">
    <text evidence="2">The sequence shown here is derived from an EMBL/GenBank/DDBJ whole genome shotgun (WGS) entry which is preliminary data.</text>
</comment>
<protein>
    <submittedName>
        <fullName evidence="2">GID complex subunit containing RING finger motif</fullName>
    </submittedName>
</protein>
<dbReference type="GeneID" id="89948051"/>
<gene>
    <name evidence="2" type="primary">FYV10</name>
    <name evidence="2" type="ORF">ATC70_004365</name>
</gene>
<evidence type="ECO:0000313" key="3">
    <source>
        <dbReference type="Proteomes" id="UP001304243"/>
    </source>
</evidence>
<dbReference type="AlphaFoldDB" id="A0AAN7I4E0"/>
<keyword evidence="3" id="KW-1185">Reference proteome</keyword>
<feature type="compositionally biased region" description="Low complexity" evidence="1">
    <location>
        <begin position="128"/>
        <end position="162"/>
    </location>
</feature>
<dbReference type="RefSeq" id="XP_064688494.1">
    <property type="nucleotide sequence ID" value="XM_064823669.1"/>
</dbReference>
<feature type="compositionally biased region" description="Polar residues" evidence="1">
    <location>
        <begin position="116"/>
        <end position="127"/>
    </location>
</feature>
<organism evidence="2 3">
    <name type="scientific">Mucor velutinosus</name>
    <dbReference type="NCBI Taxonomy" id="708070"/>
    <lineage>
        <taxon>Eukaryota</taxon>
        <taxon>Fungi</taxon>
        <taxon>Fungi incertae sedis</taxon>
        <taxon>Mucoromycota</taxon>
        <taxon>Mucoromycotina</taxon>
        <taxon>Mucoromycetes</taxon>
        <taxon>Mucorales</taxon>
        <taxon>Mucorineae</taxon>
        <taxon>Mucoraceae</taxon>
        <taxon>Mucor</taxon>
    </lineage>
</organism>
<sequence length="328" mass="36771">MKEPAEAIKYLNKTKYENWDFANTINLIKEELGLNNTQSYTILDCALKNYFKKVKRAKEWVSKWKSLIKQYEKSEQTTDSSISYNVNVNTAQSIINSYQEIQTICAFTDKPIATSDMPTTESDTLIATSDTPTTGSGTPTTESDTPTTESGTPTTESDTPTTESEKPIATSKKTADEDKFTTLFNDDDDDDDDDDNDDDTGDGDDDATDRAEIFRKELYKAAYQYFKGGQDLFTVAILNRMAQNVVPRTLSESLDLLSYQLLTKEMNANEKNTLKLSISRVICFSGPTAAIFKAYFNKQSQHIRDLFEQAKSHNHNISAVVGLSEKAK</sequence>
<evidence type="ECO:0000313" key="2">
    <source>
        <dbReference type="EMBL" id="KAK4521828.1"/>
    </source>
</evidence>
<name>A0AAN7I4E0_9FUNG</name>
<evidence type="ECO:0000256" key="1">
    <source>
        <dbReference type="SAM" id="MobiDB-lite"/>
    </source>
</evidence>
<proteinExistence type="predicted"/>
<dbReference type="Proteomes" id="UP001304243">
    <property type="component" value="Unassembled WGS sequence"/>
</dbReference>
<reference evidence="2 3" key="1">
    <citation type="submission" date="2022-11" db="EMBL/GenBank/DDBJ databases">
        <title>Mucor velutinosus strain NIH1002 WGS.</title>
        <authorList>
            <person name="Subramanian P."/>
            <person name="Mullikin J.C."/>
            <person name="Segre J.A."/>
            <person name="Zelazny A.M."/>
        </authorList>
    </citation>
    <scope>NUCLEOTIDE SEQUENCE [LARGE SCALE GENOMIC DNA]</scope>
    <source>
        <strain evidence="2 3">NIH1002</strain>
    </source>
</reference>
<accession>A0AAN7I4E0</accession>